<comment type="caution">
    <text evidence="2">The sequence shown here is derived from an EMBL/GenBank/DDBJ whole genome shotgun (WGS) entry which is preliminary data.</text>
</comment>
<sequence>MIKPHALLVPRRRSQLVVAASVFTFMTMLLALVTRGAGYSSLRQKWATDSEGAVYTEVRHGPSTAARVTKDKLHILLPATRSNPNFCKTLMTMTILGYPAPTIIGWGGREGGSSHYMKITNSLAWIEDHERNGQPEFEEEIVFMMDAYDVWFQLPPEVLLARYERILREEDARVKQRLGKAFRNEHLETGVIFGAGKRCIPNMPSSISCYAVPDSPVPHDIYGAATDTSFGVGPATSFRTRYLNSGSMIGKVKHMRKLLKAAAAKMRVCKDRQTRPDDSRGRSGQCDGGSDQSIFIEMLGEQEYHREIMRRHHRGIFDDVLDWLVPGRAGSWPKPWNIYGAVVTDPLNPEFPHRPHNTAYHTGKLWDFGIALDYFADLGHQGIDAERDIHYIMHDQPIAPQLSRQSPFDCRNPRSTMPDDIPRGNVDLLTANGPGPRTWQSVPLLSEVCMDTIPVMIHHNAMNNSRLETEWEKPWWHGRARKMLEWREKEGAEQLLHGFMTDVHMALTWSELCPARYDQELYREGKPKPVEG</sequence>
<keyword evidence="3" id="KW-1185">Reference proteome</keyword>
<evidence type="ECO:0000256" key="1">
    <source>
        <dbReference type="SAM" id="MobiDB-lite"/>
    </source>
</evidence>
<gene>
    <name evidence="2" type="ORF">NLU13_7037</name>
</gene>
<dbReference type="CDD" id="cd22997">
    <property type="entry name" value="GT_LH"/>
    <property type="match status" value="1"/>
</dbReference>
<dbReference type="PANTHER" id="PTHR36587:SF2">
    <property type="entry name" value="EXPRESSION SITE-ASSOCIATED GENE 3 (ESAG3)-LIKE PROTEIN"/>
    <property type="match status" value="1"/>
</dbReference>
<reference evidence="2" key="1">
    <citation type="submission" date="2022-10" db="EMBL/GenBank/DDBJ databases">
        <title>Determination and structural analysis of whole genome sequence of Sarocladium strictum F4-1.</title>
        <authorList>
            <person name="Hu L."/>
            <person name="Jiang Y."/>
        </authorList>
    </citation>
    <scope>NUCLEOTIDE SEQUENCE</scope>
    <source>
        <strain evidence="2">F4-1</strain>
    </source>
</reference>
<feature type="compositionally biased region" description="Basic and acidic residues" evidence="1">
    <location>
        <begin position="269"/>
        <end position="281"/>
    </location>
</feature>
<dbReference type="PANTHER" id="PTHR36587">
    <property type="entry name" value="EXPRESSION SITE-ASSOCIATED GENE 3 (ESAG3)-LIKE PROTEIN"/>
    <property type="match status" value="1"/>
</dbReference>
<accession>A0AA39GEI5</accession>
<dbReference type="Proteomes" id="UP001175261">
    <property type="component" value="Unassembled WGS sequence"/>
</dbReference>
<dbReference type="EMBL" id="JAPDFR010000006">
    <property type="protein sequence ID" value="KAK0385860.1"/>
    <property type="molecule type" value="Genomic_DNA"/>
</dbReference>
<proteinExistence type="predicted"/>
<organism evidence="2 3">
    <name type="scientific">Sarocladium strictum</name>
    <name type="common">Black bundle disease fungus</name>
    <name type="synonym">Acremonium strictum</name>
    <dbReference type="NCBI Taxonomy" id="5046"/>
    <lineage>
        <taxon>Eukaryota</taxon>
        <taxon>Fungi</taxon>
        <taxon>Dikarya</taxon>
        <taxon>Ascomycota</taxon>
        <taxon>Pezizomycotina</taxon>
        <taxon>Sordariomycetes</taxon>
        <taxon>Hypocreomycetidae</taxon>
        <taxon>Hypocreales</taxon>
        <taxon>Sarocladiaceae</taxon>
        <taxon>Sarocladium</taxon>
    </lineage>
</organism>
<evidence type="ECO:0000313" key="2">
    <source>
        <dbReference type="EMBL" id="KAK0385860.1"/>
    </source>
</evidence>
<protein>
    <submittedName>
        <fullName evidence="2">Uncharacterized protein</fullName>
    </submittedName>
</protein>
<name>A0AA39GEI5_SARSR</name>
<evidence type="ECO:0000313" key="3">
    <source>
        <dbReference type="Proteomes" id="UP001175261"/>
    </source>
</evidence>
<feature type="region of interest" description="Disordered" evidence="1">
    <location>
        <begin position="269"/>
        <end position="291"/>
    </location>
</feature>
<dbReference type="AlphaFoldDB" id="A0AA39GEI5"/>